<name>A0AA86R8P7_9EUKA</name>
<evidence type="ECO:0000313" key="3">
    <source>
        <dbReference type="Proteomes" id="UP001642409"/>
    </source>
</evidence>
<reference evidence="1" key="1">
    <citation type="submission" date="2023-06" db="EMBL/GenBank/DDBJ databases">
        <authorList>
            <person name="Kurt Z."/>
        </authorList>
    </citation>
    <scope>NUCLEOTIDE SEQUENCE</scope>
</reference>
<reference evidence="2 3" key="2">
    <citation type="submission" date="2024-07" db="EMBL/GenBank/DDBJ databases">
        <authorList>
            <person name="Akdeniz Z."/>
        </authorList>
    </citation>
    <scope>NUCLEOTIDE SEQUENCE [LARGE SCALE GENOMIC DNA]</scope>
</reference>
<dbReference type="AlphaFoldDB" id="A0AA86R8P7"/>
<evidence type="ECO:0000313" key="1">
    <source>
        <dbReference type="EMBL" id="CAI9968372.1"/>
    </source>
</evidence>
<accession>A0AA86R8P7</accession>
<organism evidence="1">
    <name type="scientific">Hexamita inflata</name>
    <dbReference type="NCBI Taxonomy" id="28002"/>
    <lineage>
        <taxon>Eukaryota</taxon>
        <taxon>Metamonada</taxon>
        <taxon>Diplomonadida</taxon>
        <taxon>Hexamitidae</taxon>
        <taxon>Hexamitinae</taxon>
        <taxon>Hexamita</taxon>
    </lineage>
</organism>
<keyword evidence="3" id="KW-1185">Reference proteome</keyword>
<dbReference type="Proteomes" id="UP001642409">
    <property type="component" value="Unassembled WGS sequence"/>
</dbReference>
<dbReference type="EMBL" id="CATOUU010001035">
    <property type="protein sequence ID" value="CAI9968372.1"/>
    <property type="molecule type" value="Genomic_DNA"/>
</dbReference>
<protein>
    <submittedName>
        <fullName evidence="2">Hypothetical_protein</fullName>
    </submittedName>
</protein>
<evidence type="ECO:0000313" key="2">
    <source>
        <dbReference type="EMBL" id="CAL6042037.1"/>
    </source>
</evidence>
<sequence length="268" mass="30759">MHLELKLNEANTNILFGLLDPLQQADIYACFNRLQGFFEILQTNVLYHLSCKQIFNSCNITSSGPFALQFPVLSLIQHFKKLKKVSATINLTQKPQKSPELVFQFYSDDSYDSQQMVSQFILQVNLKKGNTFSSFEQDLKLFQDSVDKFSAENPVQFVLPKTFFQVLPLHTDDDFVKIFSESSNNKKHITFEQLQIQTEIIFEGNFASKFIEVRTEEFLLMGQTSAQIKKCLGGSFGHLMSFTEELVVFTVKSEDQWCVIRVAARGNE</sequence>
<gene>
    <name evidence="2" type="ORF">HINF_LOCUS39401</name>
    <name evidence="1" type="ORF">HINF_LOCUS56017</name>
</gene>
<comment type="caution">
    <text evidence="1">The sequence shown here is derived from an EMBL/GenBank/DDBJ whole genome shotgun (WGS) entry which is preliminary data.</text>
</comment>
<dbReference type="EMBL" id="CAXDID020000152">
    <property type="protein sequence ID" value="CAL6042037.1"/>
    <property type="molecule type" value="Genomic_DNA"/>
</dbReference>
<proteinExistence type="predicted"/>